<dbReference type="Proteomes" id="UP000799772">
    <property type="component" value="Unassembled WGS sequence"/>
</dbReference>
<reference evidence="5" key="1">
    <citation type="journal article" date="2020" name="Stud. Mycol.">
        <title>101 Dothideomycetes genomes: a test case for predicting lifestyles and emergence of pathogens.</title>
        <authorList>
            <person name="Haridas S."/>
            <person name="Albert R."/>
            <person name="Binder M."/>
            <person name="Bloem J."/>
            <person name="Labutti K."/>
            <person name="Salamov A."/>
            <person name="Andreopoulos B."/>
            <person name="Baker S."/>
            <person name="Barry K."/>
            <person name="Bills G."/>
            <person name="Bluhm B."/>
            <person name="Cannon C."/>
            <person name="Castanera R."/>
            <person name="Culley D."/>
            <person name="Daum C."/>
            <person name="Ezra D."/>
            <person name="Gonzalez J."/>
            <person name="Henrissat B."/>
            <person name="Kuo A."/>
            <person name="Liang C."/>
            <person name="Lipzen A."/>
            <person name="Lutzoni F."/>
            <person name="Magnuson J."/>
            <person name="Mondo S."/>
            <person name="Nolan M."/>
            <person name="Ohm R."/>
            <person name="Pangilinan J."/>
            <person name="Park H.-J."/>
            <person name="Ramirez L."/>
            <person name="Alfaro M."/>
            <person name="Sun H."/>
            <person name="Tritt A."/>
            <person name="Yoshinaga Y."/>
            <person name="Zwiers L.-H."/>
            <person name="Turgeon B."/>
            <person name="Goodwin S."/>
            <person name="Spatafora J."/>
            <person name="Crous P."/>
            <person name="Grigoriev I."/>
        </authorList>
    </citation>
    <scope>NUCLEOTIDE SEQUENCE</scope>
    <source>
        <strain evidence="5">CBS 133067</strain>
    </source>
</reference>
<keyword evidence="6" id="KW-1185">Reference proteome</keyword>
<evidence type="ECO:0000256" key="2">
    <source>
        <dbReference type="ARBA" id="ARBA00022679"/>
    </source>
</evidence>
<keyword evidence="2" id="KW-0808">Transferase</keyword>
<organism evidence="5 6">
    <name type="scientific">Rhizodiscina lignyota</name>
    <dbReference type="NCBI Taxonomy" id="1504668"/>
    <lineage>
        <taxon>Eukaryota</taxon>
        <taxon>Fungi</taxon>
        <taxon>Dikarya</taxon>
        <taxon>Ascomycota</taxon>
        <taxon>Pezizomycotina</taxon>
        <taxon>Dothideomycetes</taxon>
        <taxon>Pleosporomycetidae</taxon>
        <taxon>Aulographales</taxon>
        <taxon>Rhizodiscinaceae</taxon>
        <taxon>Rhizodiscina</taxon>
    </lineage>
</organism>
<dbReference type="GO" id="GO:0016740">
    <property type="term" value="F:transferase activity"/>
    <property type="evidence" value="ECO:0007669"/>
    <property type="project" value="UniProtKB-KW"/>
</dbReference>
<comment type="caution">
    <text evidence="5">The sequence shown here is derived from an EMBL/GenBank/DDBJ whole genome shotgun (WGS) entry which is preliminary data.</text>
</comment>
<dbReference type="AlphaFoldDB" id="A0A9P4MEY0"/>
<evidence type="ECO:0000313" key="5">
    <source>
        <dbReference type="EMBL" id="KAF2104907.1"/>
    </source>
</evidence>
<gene>
    <name evidence="5" type="ORF">NA57DRAFT_71108</name>
</gene>
<comment type="pathway">
    <text evidence="1">Secondary metabolite biosynthesis.</text>
</comment>
<accession>A0A9P4MEY0</accession>
<evidence type="ECO:0008006" key="7">
    <source>
        <dbReference type="Google" id="ProtNLM"/>
    </source>
</evidence>
<keyword evidence="3" id="KW-0949">S-adenosyl-L-methionine</keyword>
<dbReference type="InterPro" id="IPR051654">
    <property type="entry name" value="Meroterpenoid_MTases"/>
</dbReference>
<protein>
    <recommendedName>
        <fullName evidence="7">Methyltransferase domain-containing protein</fullName>
    </recommendedName>
</protein>
<dbReference type="OrthoDB" id="2094832at2759"/>
<dbReference type="SUPFAM" id="SSF53335">
    <property type="entry name" value="S-adenosyl-L-methionine-dependent methyltransferases"/>
    <property type="match status" value="1"/>
</dbReference>
<dbReference type="PANTHER" id="PTHR35897:SF1">
    <property type="entry name" value="METHYLTRANSFERASE AUSD"/>
    <property type="match status" value="1"/>
</dbReference>
<name>A0A9P4MEY0_9PEZI</name>
<evidence type="ECO:0000256" key="3">
    <source>
        <dbReference type="ARBA" id="ARBA00022691"/>
    </source>
</evidence>
<dbReference type="Gene3D" id="3.40.50.150">
    <property type="entry name" value="Vaccinia Virus protein VP39"/>
    <property type="match status" value="1"/>
</dbReference>
<sequence>MASDIGEAVKSHIFNPKLSDVPPAFSELLEKYSGVPKDAQIEHITSTRNKAFKHHAYPCLGRFRFTGLELSSFPKYSDVLKILKQPNDSGSDEKEPLFIDLGCCVGQDIRKLILDGAPVTRVYGADLLPPFIDIGYEMFRDADRFPRDHFLAPANLLEDTPDDPLRRMDGRLTIVHISAVFHLFQLDNQTVTAKRIMRLLNRKAGKCLVLGADTANITSGFYTRTSGTVRYRHNLESWTQLWKDVAKELPGCSVEVEMQLNKRDVTTRFNDIEVEQKRSQAYMEEGFRWAVWSVWVTFTD</sequence>
<dbReference type="InterPro" id="IPR029063">
    <property type="entry name" value="SAM-dependent_MTases_sf"/>
</dbReference>
<proteinExistence type="inferred from homology"/>
<evidence type="ECO:0000256" key="1">
    <source>
        <dbReference type="ARBA" id="ARBA00005179"/>
    </source>
</evidence>
<evidence type="ECO:0000256" key="4">
    <source>
        <dbReference type="ARBA" id="ARBA00038314"/>
    </source>
</evidence>
<evidence type="ECO:0000313" key="6">
    <source>
        <dbReference type="Proteomes" id="UP000799772"/>
    </source>
</evidence>
<dbReference type="EMBL" id="ML978121">
    <property type="protein sequence ID" value="KAF2104907.1"/>
    <property type="molecule type" value="Genomic_DNA"/>
</dbReference>
<comment type="similarity">
    <text evidence="4">Belongs to the class I-like SAM-binding methyltransferase superfamily.</text>
</comment>
<dbReference type="PANTHER" id="PTHR35897">
    <property type="entry name" value="METHYLTRANSFERASE AUSD"/>
    <property type="match status" value="1"/>
</dbReference>